<feature type="transmembrane region" description="Helical" evidence="7">
    <location>
        <begin position="55"/>
        <end position="77"/>
    </location>
</feature>
<evidence type="ECO:0000313" key="9">
    <source>
        <dbReference type="EMBL" id="PGH06142.1"/>
    </source>
</evidence>
<dbReference type="EMBL" id="PDNC01000024">
    <property type="protein sequence ID" value="PGH06142.1"/>
    <property type="molecule type" value="Genomic_DNA"/>
</dbReference>
<dbReference type="Proteomes" id="UP000224080">
    <property type="component" value="Unassembled WGS sequence"/>
</dbReference>
<comment type="caution">
    <text evidence="9">The sequence shown here is derived from an EMBL/GenBank/DDBJ whole genome shotgun (WGS) entry which is preliminary data.</text>
</comment>
<dbReference type="STRING" id="2060905.A0A2B7XBN2"/>
<organism evidence="9 10">
    <name type="scientific">Blastomyces parvus</name>
    <dbReference type="NCBI Taxonomy" id="2060905"/>
    <lineage>
        <taxon>Eukaryota</taxon>
        <taxon>Fungi</taxon>
        <taxon>Dikarya</taxon>
        <taxon>Ascomycota</taxon>
        <taxon>Pezizomycotina</taxon>
        <taxon>Eurotiomycetes</taxon>
        <taxon>Eurotiomycetidae</taxon>
        <taxon>Onygenales</taxon>
        <taxon>Ajellomycetaceae</taxon>
        <taxon>Blastomyces</taxon>
    </lineage>
</organism>
<comment type="subcellular location">
    <subcellularLocation>
        <location evidence="1">Membrane</location>
        <topology evidence="1">Multi-pass membrane protein</topology>
    </subcellularLocation>
</comment>
<evidence type="ECO:0000259" key="8">
    <source>
        <dbReference type="Pfam" id="PF20684"/>
    </source>
</evidence>
<dbReference type="AlphaFoldDB" id="A0A2B7XBN2"/>
<evidence type="ECO:0000256" key="4">
    <source>
        <dbReference type="ARBA" id="ARBA00023136"/>
    </source>
</evidence>
<name>A0A2B7XBN2_9EURO</name>
<feature type="transmembrane region" description="Helical" evidence="7">
    <location>
        <begin position="232"/>
        <end position="252"/>
    </location>
</feature>
<evidence type="ECO:0000256" key="6">
    <source>
        <dbReference type="SAM" id="MobiDB-lite"/>
    </source>
</evidence>
<evidence type="ECO:0000256" key="3">
    <source>
        <dbReference type="ARBA" id="ARBA00022989"/>
    </source>
</evidence>
<dbReference type="PANTHER" id="PTHR33048:SF105">
    <property type="match status" value="1"/>
</dbReference>
<feature type="transmembrane region" description="Helical" evidence="7">
    <location>
        <begin position="111"/>
        <end position="135"/>
    </location>
</feature>
<evidence type="ECO:0000256" key="2">
    <source>
        <dbReference type="ARBA" id="ARBA00022692"/>
    </source>
</evidence>
<dbReference type="PANTHER" id="PTHR33048">
    <property type="entry name" value="PTH11-LIKE INTEGRAL MEMBRANE PROTEIN (AFU_ORTHOLOGUE AFUA_5G11245)"/>
    <property type="match status" value="1"/>
</dbReference>
<proteinExistence type="inferred from homology"/>
<evidence type="ECO:0000256" key="1">
    <source>
        <dbReference type="ARBA" id="ARBA00004141"/>
    </source>
</evidence>
<evidence type="ECO:0000256" key="5">
    <source>
        <dbReference type="ARBA" id="ARBA00038359"/>
    </source>
</evidence>
<evidence type="ECO:0000256" key="7">
    <source>
        <dbReference type="SAM" id="Phobius"/>
    </source>
</evidence>
<protein>
    <recommendedName>
        <fullName evidence="8">Rhodopsin domain-containing protein</fullName>
    </recommendedName>
</protein>
<gene>
    <name evidence="9" type="ORF">GX51_02530</name>
</gene>
<dbReference type="InterPro" id="IPR052337">
    <property type="entry name" value="SAT4-like"/>
</dbReference>
<evidence type="ECO:0000313" key="10">
    <source>
        <dbReference type="Proteomes" id="UP000224080"/>
    </source>
</evidence>
<reference evidence="9 10" key="1">
    <citation type="submission" date="2017-10" db="EMBL/GenBank/DDBJ databases">
        <title>Comparative genomics in systemic dimorphic fungi from Ajellomycetaceae.</title>
        <authorList>
            <person name="Munoz J.F."/>
            <person name="Mcewen J.G."/>
            <person name="Clay O.K."/>
            <person name="Cuomo C.A."/>
        </authorList>
    </citation>
    <scope>NUCLEOTIDE SEQUENCE [LARGE SCALE GENOMIC DNA]</scope>
    <source>
        <strain evidence="9 10">UAMH130</strain>
    </source>
</reference>
<dbReference type="OrthoDB" id="2988756at2759"/>
<keyword evidence="4 7" id="KW-0472">Membrane</keyword>
<feature type="transmembrane region" description="Helical" evidence="7">
    <location>
        <begin position="201"/>
        <end position="220"/>
    </location>
</feature>
<dbReference type="InterPro" id="IPR049326">
    <property type="entry name" value="Rhodopsin_dom_fungi"/>
</dbReference>
<sequence>MSDSEWALAVPMPARDVGEYNVELWTQYGFGVLITILRTYVRVKAVGFRNLQADDYLIWFAILLFSAQTTLTSLIVINGRGLANNAMTDAERAALDPTFEEYQWRAFGSKVQVICWTCYACLICTLKMAMLVFYTRLLGGLSRRYSIRIWFGFGLVATTFLASVISIYAGCRPLSKYWQINPNPGNGCQAGVSRPVVFSTFTASVLTDVYLIMIPLPVLWGTRLKLAKKIGATVVLGAGIFVLVCATVKTICVEVDTAHGAELAGKWGTRETFVSVITTNLPMMFPFVRMIQRPMLGSAVAASPTQSRHPVSFRTSNRSGGGGYSDDSHKYSSHTCHGLKASSNNKHATNATLPLTESEEQIVQDVRLQNVNVSAEVSTAGPQQQQQQQSRDIVVSREFHVTEERAGRNRIWNHGIVYV</sequence>
<keyword evidence="2 7" id="KW-0812">Transmembrane</keyword>
<feature type="region of interest" description="Disordered" evidence="6">
    <location>
        <begin position="301"/>
        <end position="346"/>
    </location>
</feature>
<keyword evidence="3 7" id="KW-1133">Transmembrane helix</keyword>
<feature type="domain" description="Rhodopsin" evidence="8">
    <location>
        <begin position="37"/>
        <end position="289"/>
    </location>
</feature>
<dbReference type="GO" id="GO:0016020">
    <property type="term" value="C:membrane"/>
    <property type="evidence" value="ECO:0007669"/>
    <property type="project" value="UniProtKB-SubCell"/>
</dbReference>
<accession>A0A2B7XBN2</accession>
<dbReference type="Pfam" id="PF20684">
    <property type="entry name" value="Fung_rhodopsin"/>
    <property type="match status" value="1"/>
</dbReference>
<feature type="compositionally biased region" description="Polar residues" evidence="6">
    <location>
        <begin position="303"/>
        <end position="318"/>
    </location>
</feature>
<comment type="similarity">
    <text evidence="5">Belongs to the SAT4 family.</text>
</comment>
<keyword evidence="10" id="KW-1185">Reference proteome</keyword>
<feature type="transmembrane region" description="Helical" evidence="7">
    <location>
        <begin position="147"/>
        <end position="169"/>
    </location>
</feature>